<evidence type="ECO:0000313" key="1">
    <source>
        <dbReference type="EMBL" id="MDG0808077.1"/>
    </source>
</evidence>
<dbReference type="Proteomes" id="UP001153404">
    <property type="component" value="Unassembled WGS sequence"/>
</dbReference>
<accession>A0A9X4QS27</accession>
<protein>
    <submittedName>
        <fullName evidence="1">Uncharacterized protein</fullName>
    </submittedName>
</protein>
<dbReference type="RefSeq" id="WP_277528306.1">
    <property type="nucleotide sequence ID" value="NZ_JAPDIA010000001.1"/>
</dbReference>
<sequence>MSQSLEYRLVIKNLPFGITNSGKDQKLNIHMLLNDIQSNLGRFELNRNNMGILLNIDWTKAISDIRKNMEKNFFMDELYTEFEKYKDKYESVNDFINERFIEIPKETEVVIVATVTNVNIVTLDQSIKNFIYHLFLALNLSYPGFINCYYARLLSPKDSEELTLSNNGFEECWSNENWPIIKYIPINTVCNWFNKNNIWNKFISETRLDKCLFSLLHFCEESKISPSKIVWLAHALESIYEIPQSAILYSLKDRISIVLYENYEEERSKISKKNQ</sequence>
<dbReference type="EMBL" id="JAPDIA010000001">
    <property type="protein sequence ID" value="MDG0808077.1"/>
    <property type="molecule type" value="Genomic_DNA"/>
</dbReference>
<keyword evidence="2" id="KW-1185">Reference proteome</keyword>
<name>A0A9X4QS27_9BACL</name>
<evidence type="ECO:0000313" key="2">
    <source>
        <dbReference type="Proteomes" id="UP001153404"/>
    </source>
</evidence>
<proteinExistence type="predicted"/>
<gene>
    <name evidence="1" type="ORF">OMP40_00625</name>
</gene>
<dbReference type="AlphaFoldDB" id="A0A9X4QS27"/>
<reference evidence="1" key="1">
    <citation type="submission" date="2022-10" db="EMBL/GenBank/DDBJ databases">
        <title>Comparative genomic analysis of Cohnella hashimotonis sp. nov., isolated from the International Space Station.</title>
        <authorList>
            <person name="Simpson A."/>
            <person name="Venkateswaran K."/>
        </authorList>
    </citation>
    <scope>NUCLEOTIDE SEQUENCE</scope>
    <source>
        <strain evidence="1">DSM 28161</strain>
    </source>
</reference>
<organism evidence="1 2">
    <name type="scientific">Cohnella rhizosphaerae</name>
    <dbReference type="NCBI Taxonomy" id="1457232"/>
    <lineage>
        <taxon>Bacteria</taxon>
        <taxon>Bacillati</taxon>
        <taxon>Bacillota</taxon>
        <taxon>Bacilli</taxon>
        <taxon>Bacillales</taxon>
        <taxon>Paenibacillaceae</taxon>
        <taxon>Cohnella</taxon>
    </lineage>
</organism>
<comment type="caution">
    <text evidence="1">The sequence shown here is derived from an EMBL/GenBank/DDBJ whole genome shotgun (WGS) entry which is preliminary data.</text>
</comment>